<proteinExistence type="inferred from homology"/>
<dbReference type="PROSITE" id="PS51900">
    <property type="entry name" value="CB"/>
    <property type="match status" value="1"/>
</dbReference>
<dbReference type="GO" id="GO:0006310">
    <property type="term" value="P:DNA recombination"/>
    <property type="evidence" value="ECO:0007669"/>
    <property type="project" value="UniProtKB-KW"/>
</dbReference>
<accession>A0A0V8QAI3</accession>
<dbReference type="GO" id="GO:0015074">
    <property type="term" value="P:DNA integration"/>
    <property type="evidence" value="ECO:0007669"/>
    <property type="project" value="UniProtKB-KW"/>
</dbReference>
<keyword evidence="10" id="KW-1185">Reference proteome</keyword>
<dbReference type="RefSeq" id="WP_058354360.1">
    <property type="nucleotide sequence ID" value="NZ_CABMMD010000224.1"/>
</dbReference>
<feature type="domain" description="Core-binding (CB)" evidence="8">
    <location>
        <begin position="106"/>
        <end position="184"/>
    </location>
</feature>
<sequence length="404" mass="46896">MNEKNTYWYQLKDGFIDFLREKGYGKSSFTHYRGQIDFLIRYANALGYAEYTPEIGQEFLESEARLREWNPKTFSFKSTVIRRLDEYTNGRNYTFARLRVLYQCPECFERELETFLKTLRDEGYKEITVRQYRSQLVKMLRCFSESGVTSWERINAACVQQAFEKSTNRAIFAAYARKFFSYLVEQGTVAANYSGILPRVRYPQRAPSVYTYEEVEKLLSCVDRSTPMGKRDYAILLLAVRLGMRASDIRLLCFSDIDFKNRKISYVQFKTDVPQTLSLLPEIEDALRDYIENGRPKTDEPYIFLTYRKTQLSRSVVSLVADKYFKLAGIDPGDRHHGSHSLRMTFASELVAENVPFEAVSRLLGHEDNAAISHYVALSTERLRSCALPVPEAGGKFADYLKEE</sequence>
<organism evidence="9 10">
    <name type="scientific">Acetivibrio ethanolgignens</name>
    <dbReference type="NCBI Taxonomy" id="290052"/>
    <lineage>
        <taxon>Bacteria</taxon>
        <taxon>Bacillati</taxon>
        <taxon>Bacillota</taxon>
        <taxon>Clostridia</taxon>
        <taxon>Eubacteriales</taxon>
        <taxon>Oscillospiraceae</taxon>
        <taxon>Acetivibrio</taxon>
    </lineage>
</organism>
<dbReference type="InterPro" id="IPR010998">
    <property type="entry name" value="Integrase_recombinase_N"/>
</dbReference>
<evidence type="ECO:0000256" key="4">
    <source>
        <dbReference type="ARBA" id="ARBA00023125"/>
    </source>
</evidence>
<dbReference type="PANTHER" id="PTHR30349:SF41">
    <property type="entry name" value="INTEGRASE_RECOMBINASE PROTEIN MJ0367-RELATED"/>
    <property type="match status" value="1"/>
</dbReference>
<comment type="caution">
    <text evidence="9">The sequence shown here is derived from an EMBL/GenBank/DDBJ whole genome shotgun (WGS) entry which is preliminary data.</text>
</comment>
<evidence type="ECO:0000256" key="2">
    <source>
        <dbReference type="ARBA" id="ARBA00008857"/>
    </source>
</evidence>
<dbReference type="Proteomes" id="UP000054874">
    <property type="component" value="Unassembled WGS sequence"/>
</dbReference>
<evidence type="ECO:0000256" key="1">
    <source>
        <dbReference type="ARBA" id="ARBA00003283"/>
    </source>
</evidence>
<dbReference type="Gene3D" id="1.10.150.130">
    <property type="match status" value="1"/>
</dbReference>
<name>A0A0V8QAI3_9FIRM</name>
<protein>
    <recommendedName>
        <fullName evidence="11">Tyr recombinase domain-containing protein</fullName>
    </recommendedName>
</protein>
<dbReference type="InterPro" id="IPR011010">
    <property type="entry name" value="DNA_brk_join_enz"/>
</dbReference>
<comment type="similarity">
    <text evidence="2">Belongs to the 'phage' integrase family.</text>
</comment>
<keyword evidence="4 6" id="KW-0238">DNA-binding</keyword>
<dbReference type="Pfam" id="PF00589">
    <property type="entry name" value="Phage_integrase"/>
    <property type="match status" value="1"/>
</dbReference>
<dbReference type="Gene3D" id="1.10.443.10">
    <property type="entry name" value="Intergrase catalytic core"/>
    <property type="match status" value="1"/>
</dbReference>
<feature type="domain" description="Tyr recombinase" evidence="7">
    <location>
        <begin position="205"/>
        <end position="388"/>
    </location>
</feature>
<reference evidence="9 10" key="1">
    <citation type="submission" date="2015-11" db="EMBL/GenBank/DDBJ databases">
        <title>Butyribacter intestini gen. nov., sp. nov., a butyric acid-producing bacterium of the family Lachnospiraceae isolated from the human faeces.</title>
        <authorList>
            <person name="Zou Y."/>
            <person name="Xue W."/>
            <person name="Luo G."/>
            <person name="Lv M."/>
        </authorList>
    </citation>
    <scope>NUCLEOTIDE SEQUENCE [LARGE SCALE GENOMIC DNA]</scope>
    <source>
        <strain evidence="9 10">ACET-33324</strain>
    </source>
</reference>
<dbReference type="InterPro" id="IPR013762">
    <property type="entry name" value="Integrase-like_cat_sf"/>
</dbReference>
<evidence type="ECO:0000313" key="9">
    <source>
        <dbReference type="EMBL" id="KSV57395.1"/>
    </source>
</evidence>
<evidence type="ECO:0000256" key="3">
    <source>
        <dbReference type="ARBA" id="ARBA00022908"/>
    </source>
</evidence>
<dbReference type="Pfam" id="PF02899">
    <property type="entry name" value="Phage_int_SAM_1"/>
    <property type="match status" value="1"/>
</dbReference>
<evidence type="ECO:0008006" key="11">
    <source>
        <dbReference type="Google" id="ProtNLM"/>
    </source>
</evidence>
<dbReference type="InterPro" id="IPR050090">
    <property type="entry name" value="Tyrosine_recombinase_XerCD"/>
</dbReference>
<evidence type="ECO:0000256" key="5">
    <source>
        <dbReference type="ARBA" id="ARBA00023172"/>
    </source>
</evidence>
<evidence type="ECO:0000259" key="8">
    <source>
        <dbReference type="PROSITE" id="PS51900"/>
    </source>
</evidence>
<gene>
    <name evidence="9" type="ORF">ASU35_16410</name>
</gene>
<dbReference type="EMBL" id="LNAM01000224">
    <property type="protein sequence ID" value="KSV57395.1"/>
    <property type="molecule type" value="Genomic_DNA"/>
</dbReference>
<dbReference type="GO" id="GO:0003677">
    <property type="term" value="F:DNA binding"/>
    <property type="evidence" value="ECO:0007669"/>
    <property type="project" value="UniProtKB-UniRule"/>
</dbReference>
<dbReference type="InterPro" id="IPR004107">
    <property type="entry name" value="Integrase_SAM-like_N"/>
</dbReference>
<dbReference type="InterPro" id="IPR002104">
    <property type="entry name" value="Integrase_catalytic"/>
</dbReference>
<dbReference type="InterPro" id="IPR044068">
    <property type="entry name" value="CB"/>
</dbReference>
<comment type="function">
    <text evidence="1">Site-specific tyrosine recombinase, which acts by catalyzing the cutting and rejoining of the recombining DNA molecules.</text>
</comment>
<dbReference type="PANTHER" id="PTHR30349">
    <property type="entry name" value="PHAGE INTEGRASE-RELATED"/>
    <property type="match status" value="1"/>
</dbReference>
<dbReference type="PROSITE" id="PS51898">
    <property type="entry name" value="TYR_RECOMBINASE"/>
    <property type="match status" value="1"/>
</dbReference>
<keyword evidence="3" id="KW-0229">DNA integration</keyword>
<evidence type="ECO:0000313" key="10">
    <source>
        <dbReference type="Proteomes" id="UP000054874"/>
    </source>
</evidence>
<dbReference type="AlphaFoldDB" id="A0A0V8QAI3"/>
<evidence type="ECO:0000259" key="7">
    <source>
        <dbReference type="PROSITE" id="PS51898"/>
    </source>
</evidence>
<dbReference type="OrthoDB" id="9802329at2"/>
<dbReference type="SUPFAM" id="SSF56349">
    <property type="entry name" value="DNA breaking-rejoining enzymes"/>
    <property type="match status" value="1"/>
</dbReference>
<evidence type="ECO:0000256" key="6">
    <source>
        <dbReference type="PROSITE-ProRule" id="PRU01248"/>
    </source>
</evidence>
<keyword evidence="5" id="KW-0233">DNA recombination</keyword>
<dbReference type="STRING" id="290052.ASU35_16410"/>